<dbReference type="PANTHER" id="PTHR45763">
    <property type="entry name" value="HYDROLASE, ALPHA/BETA FOLD FAMILY PROTEIN, EXPRESSED-RELATED"/>
    <property type="match status" value="1"/>
</dbReference>
<dbReference type="AlphaFoldDB" id="A0A7I8KWK2"/>
<protein>
    <recommendedName>
        <fullName evidence="1">AB hydrolase-1 domain-containing protein</fullName>
    </recommendedName>
</protein>
<keyword evidence="3" id="KW-1185">Reference proteome</keyword>
<dbReference type="Proteomes" id="UP000663760">
    <property type="component" value="Chromosome 9"/>
</dbReference>
<feature type="domain" description="AB hydrolase-1" evidence="1">
    <location>
        <begin position="66"/>
        <end position="325"/>
    </location>
</feature>
<dbReference type="EMBL" id="LR746272">
    <property type="protein sequence ID" value="CAA7402169.1"/>
    <property type="molecule type" value="Genomic_DNA"/>
</dbReference>
<gene>
    <name evidence="2" type="ORF">SI8410_09012847</name>
</gene>
<organism evidence="2 3">
    <name type="scientific">Spirodela intermedia</name>
    <name type="common">Intermediate duckweed</name>
    <dbReference type="NCBI Taxonomy" id="51605"/>
    <lineage>
        <taxon>Eukaryota</taxon>
        <taxon>Viridiplantae</taxon>
        <taxon>Streptophyta</taxon>
        <taxon>Embryophyta</taxon>
        <taxon>Tracheophyta</taxon>
        <taxon>Spermatophyta</taxon>
        <taxon>Magnoliopsida</taxon>
        <taxon>Liliopsida</taxon>
        <taxon>Araceae</taxon>
        <taxon>Lemnoideae</taxon>
        <taxon>Spirodela</taxon>
    </lineage>
</organism>
<dbReference type="PANTHER" id="PTHR45763:SF51">
    <property type="entry name" value="ALPHA_BETA-HYDROLASES SUPERFAMILY PROTEIN"/>
    <property type="match status" value="1"/>
</dbReference>
<dbReference type="Gene3D" id="3.40.50.1820">
    <property type="entry name" value="alpha/beta hydrolase"/>
    <property type="match status" value="1"/>
</dbReference>
<dbReference type="OrthoDB" id="294702at2759"/>
<evidence type="ECO:0000313" key="3">
    <source>
        <dbReference type="Proteomes" id="UP000663760"/>
    </source>
</evidence>
<proteinExistence type="predicted"/>
<name>A0A7I8KWK2_SPIIN</name>
<dbReference type="SUPFAM" id="SSF53474">
    <property type="entry name" value="alpha/beta-Hydrolases"/>
    <property type="match status" value="1"/>
</dbReference>
<dbReference type="Pfam" id="PF12697">
    <property type="entry name" value="Abhydrolase_6"/>
    <property type="match status" value="1"/>
</dbReference>
<dbReference type="InterPro" id="IPR000073">
    <property type="entry name" value="AB_hydrolase_1"/>
</dbReference>
<evidence type="ECO:0000259" key="1">
    <source>
        <dbReference type="Pfam" id="PF12697"/>
    </source>
</evidence>
<dbReference type="InterPro" id="IPR029058">
    <property type="entry name" value="AB_hydrolase_fold"/>
</dbReference>
<dbReference type="FunFam" id="3.40.50.1820:FF:000270">
    <property type="entry name" value="Alpha/beta-Hydrolases superfamily protein"/>
    <property type="match status" value="1"/>
</dbReference>
<sequence length="342" mass="38968">MPNHKGGRSSLLSVTAWLSGIRPPPPTICDSPTGPFVTSLRIKLEDGRHLAYKEHGVPKEEAKYKIIFIHGSNSCRHDMPAPSPELVQELGIYLLSFDRAGYGESDPNPRRTEKTTALDVAELADQLNLGPRFYVIGHSMGGQAVWGCLKYIPHRLSGAVLLCPVVNYWWQSFPAKLVREAYNEQLLRDRWALGVAHYVPWLTYWWNTQRWFPSSSVAAGIPDVLSPDDKVLASIRFPARHQHQKHAKQQGEFETIHRDMMVGFGTWEFDPMELENPFPTGDGAVHLWHGNEDRLVPTSLQRHIARRLPWIRYHELPSRGHLFHIADGMFDNILRALLKETP</sequence>
<evidence type="ECO:0000313" key="2">
    <source>
        <dbReference type="EMBL" id="CAA7402169.1"/>
    </source>
</evidence>
<accession>A0A7I8KWK2</accession>
<reference evidence="2" key="1">
    <citation type="submission" date="2020-02" db="EMBL/GenBank/DDBJ databases">
        <authorList>
            <person name="Scholz U."/>
            <person name="Mascher M."/>
            <person name="Fiebig A."/>
        </authorList>
    </citation>
    <scope>NUCLEOTIDE SEQUENCE</scope>
</reference>